<dbReference type="PROSITE" id="PS00518">
    <property type="entry name" value="ZF_RING_1"/>
    <property type="match status" value="1"/>
</dbReference>
<dbReference type="PANTHER" id="PTHR10131:SF94">
    <property type="entry name" value="TNF RECEPTOR-ASSOCIATED FACTOR 4"/>
    <property type="match status" value="1"/>
</dbReference>
<dbReference type="PROSITE" id="PS50089">
    <property type="entry name" value="ZF_RING_2"/>
    <property type="match status" value="1"/>
</dbReference>
<feature type="domain" description="RING-type" evidence="6">
    <location>
        <begin position="28"/>
        <end position="66"/>
    </location>
</feature>
<keyword evidence="5" id="KW-1133">Transmembrane helix</keyword>
<reference evidence="7" key="1">
    <citation type="submission" date="2018-10" db="EMBL/GenBank/DDBJ databases">
        <title>Hidden diversity of soil giant viruses.</title>
        <authorList>
            <person name="Schulz F."/>
            <person name="Alteio L."/>
            <person name="Goudeau D."/>
            <person name="Ryan E.M."/>
            <person name="Malmstrom R.R."/>
            <person name="Blanchard J."/>
            <person name="Woyke T."/>
        </authorList>
    </citation>
    <scope>NUCLEOTIDE SEQUENCE</scope>
    <source>
        <strain evidence="7">HYV1</strain>
    </source>
</reference>
<keyword evidence="5" id="KW-0472">Membrane</keyword>
<gene>
    <name evidence="7" type="ORF">Hyperionvirus14_31</name>
</gene>
<evidence type="ECO:0000256" key="3">
    <source>
        <dbReference type="ARBA" id="ARBA00022833"/>
    </source>
</evidence>
<name>A0A3G5AA20_9VIRU</name>
<proteinExistence type="predicted"/>
<evidence type="ECO:0000313" key="7">
    <source>
        <dbReference type="EMBL" id="AYV83942.1"/>
    </source>
</evidence>
<dbReference type="GO" id="GO:0008270">
    <property type="term" value="F:zinc ion binding"/>
    <property type="evidence" value="ECO:0007669"/>
    <property type="project" value="UniProtKB-KW"/>
</dbReference>
<keyword evidence="2 4" id="KW-0863">Zinc-finger</keyword>
<evidence type="ECO:0000256" key="1">
    <source>
        <dbReference type="ARBA" id="ARBA00022723"/>
    </source>
</evidence>
<dbReference type="InterPro" id="IPR013083">
    <property type="entry name" value="Znf_RING/FYVE/PHD"/>
</dbReference>
<evidence type="ECO:0000256" key="4">
    <source>
        <dbReference type="PROSITE-ProRule" id="PRU00175"/>
    </source>
</evidence>
<keyword evidence="5" id="KW-0812">Transmembrane</keyword>
<dbReference type="InterPro" id="IPR001841">
    <property type="entry name" value="Znf_RING"/>
</dbReference>
<feature type="transmembrane region" description="Helical" evidence="5">
    <location>
        <begin position="165"/>
        <end position="185"/>
    </location>
</feature>
<organism evidence="7">
    <name type="scientific">Hyperionvirus sp</name>
    <dbReference type="NCBI Taxonomy" id="2487770"/>
    <lineage>
        <taxon>Viruses</taxon>
        <taxon>Varidnaviria</taxon>
        <taxon>Bamfordvirae</taxon>
        <taxon>Nucleocytoviricota</taxon>
        <taxon>Megaviricetes</taxon>
        <taxon>Imitervirales</taxon>
        <taxon>Mimiviridae</taxon>
        <taxon>Klosneuvirinae</taxon>
    </lineage>
</organism>
<evidence type="ECO:0000259" key="6">
    <source>
        <dbReference type="PROSITE" id="PS50089"/>
    </source>
</evidence>
<accession>A0A3G5AA20</accession>
<protein>
    <submittedName>
        <fullName evidence="7">Putative RING finger protein 151-like protein</fullName>
    </submittedName>
</protein>
<dbReference type="SUPFAM" id="SSF57850">
    <property type="entry name" value="RING/U-box"/>
    <property type="match status" value="1"/>
</dbReference>
<sequence>MTKQFTVVEQLLLDADLFVDKVFDDLICVICQHVILNPVHLPCGHIFCSECLRLSLIRKKQCPSCRMPVSRDNVSFNAYVSLKISGLKVKCKNCPIVTLVGFNGGTILSHMEHCGETFVECNYCQGALLGKDSGAHAEICYLGEIMEPIIKAPCKGKGNKQRNKYLWIGLSLGAICGLVIGIQLLKK</sequence>
<evidence type="ECO:0000256" key="2">
    <source>
        <dbReference type="ARBA" id="ARBA00022771"/>
    </source>
</evidence>
<dbReference type="PANTHER" id="PTHR10131">
    <property type="entry name" value="TNF RECEPTOR ASSOCIATED FACTOR"/>
    <property type="match status" value="1"/>
</dbReference>
<dbReference type="EMBL" id="MK072396">
    <property type="protein sequence ID" value="AYV83942.1"/>
    <property type="molecule type" value="Genomic_DNA"/>
</dbReference>
<dbReference type="Gene3D" id="3.30.40.10">
    <property type="entry name" value="Zinc/RING finger domain, C3HC4 (zinc finger)"/>
    <property type="match status" value="1"/>
</dbReference>
<dbReference type="Pfam" id="PF13920">
    <property type="entry name" value="zf-C3HC4_3"/>
    <property type="match status" value="1"/>
</dbReference>
<dbReference type="InterPro" id="IPR017907">
    <property type="entry name" value="Znf_RING_CS"/>
</dbReference>
<keyword evidence="1" id="KW-0479">Metal-binding</keyword>
<dbReference type="SMART" id="SM00184">
    <property type="entry name" value="RING"/>
    <property type="match status" value="1"/>
</dbReference>
<keyword evidence="3" id="KW-0862">Zinc</keyword>
<evidence type="ECO:0000256" key="5">
    <source>
        <dbReference type="SAM" id="Phobius"/>
    </source>
</evidence>